<feature type="domain" description="Glycosyltransferase family 28 N-terminal" evidence="11">
    <location>
        <begin position="10"/>
        <end position="145"/>
    </location>
</feature>
<evidence type="ECO:0000259" key="11">
    <source>
        <dbReference type="Pfam" id="PF03033"/>
    </source>
</evidence>
<feature type="binding site" evidence="10">
    <location>
        <begin position="17"/>
        <end position="19"/>
    </location>
    <ligand>
        <name>UDP-N-acetyl-alpha-D-glucosamine</name>
        <dbReference type="ChEBI" id="CHEBI:57705"/>
    </ligand>
</feature>
<dbReference type="InterPro" id="IPR006009">
    <property type="entry name" value="GlcNAc_MurG"/>
</dbReference>
<dbReference type="NCBIfam" id="TIGR01133">
    <property type="entry name" value="murG"/>
    <property type="match status" value="1"/>
</dbReference>
<evidence type="ECO:0000256" key="7">
    <source>
        <dbReference type="ARBA" id="ARBA00023136"/>
    </source>
</evidence>
<organism evidence="13 14">
    <name type="scientific">Falsiroseomonas selenitidurans</name>
    <dbReference type="NCBI Taxonomy" id="2716335"/>
    <lineage>
        <taxon>Bacteria</taxon>
        <taxon>Pseudomonadati</taxon>
        <taxon>Pseudomonadota</taxon>
        <taxon>Alphaproteobacteria</taxon>
        <taxon>Acetobacterales</taxon>
        <taxon>Roseomonadaceae</taxon>
        <taxon>Falsiroseomonas</taxon>
    </lineage>
</organism>
<gene>
    <name evidence="10 13" type="primary">murG</name>
    <name evidence="13" type="ORF">HEQ75_15135</name>
</gene>
<comment type="subcellular location">
    <subcellularLocation>
        <location evidence="10">Cell membrane</location>
        <topology evidence="10">Peripheral membrane protein</topology>
        <orientation evidence="10">Cytoplasmic side</orientation>
    </subcellularLocation>
</comment>
<feature type="binding site" evidence="10">
    <location>
        <position position="303"/>
    </location>
    <ligand>
        <name>UDP-N-acetyl-alpha-D-glucosamine</name>
        <dbReference type="ChEBI" id="CHEBI:57705"/>
    </ligand>
</feature>
<evidence type="ECO:0000256" key="2">
    <source>
        <dbReference type="ARBA" id="ARBA00022618"/>
    </source>
</evidence>
<dbReference type="GO" id="GO:0016757">
    <property type="term" value="F:glycosyltransferase activity"/>
    <property type="evidence" value="ECO:0007669"/>
    <property type="project" value="UniProtKB-KW"/>
</dbReference>
<dbReference type="EMBL" id="JAAVNE010000023">
    <property type="protein sequence ID" value="NKC32195.1"/>
    <property type="molecule type" value="Genomic_DNA"/>
</dbReference>
<evidence type="ECO:0000256" key="4">
    <source>
        <dbReference type="ARBA" id="ARBA00022679"/>
    </source>
</evidence>
<keyword evidence="5 10" id="KW-0133">Cell shape</keyword>
<evidence type="ECO:0000259" key="12">
    <source>
        <dbReference type="Pfam" id="PF04101"/>
    </source>
</evidence>
<dbReference type="InterPro" id="IPR007235">
    <property type="entry name" value="Glyco_trans_28_C"/>
</dbReference>
<comment type="caution">
    <text evidence="13">The sequence shown here is derived from an EMBL/GenBank/DDBJ whole genome shotgun (WGS) entry which is preliminary data.</text>
</comment>
<dbReference type="RefSeq" id="WP_168032020.1">
    <property type="nucleotide sequence ID" value="NZ_JAAVNE010000023.1"/>
</dbReference>
<evidence type="ECO:0000256" key="10">
    <source>
        <dbReference type="HAMAP-Rule" id="MF_00033"/>
    </source>
</evidence>
<feature type="binding site" evidence="10">
    <location>
        <position position="202"/>
    </location>
    <ligand>
        <name>UDP-N-acetyl-alpha-D-glucosamine</name>
        <dbReference type="ChEBI" id="CHEBI:57705"/>
    </ligand>
</feature>
<dbReference type="Pfam" id="PF04101">
    <property type="entry name" value="Glyco_tran_28_C"/>
    <property type="match status" value="1"/>
</dbReference>
<protein>
    <recommendedName>
        <fullName evidence="10">UDP-N-acetylglucosamine--N-acetylmuramyl-(pentapeptide) pyrophosphoryl-undecaprenol N-acetylglucosamine transferase</fullName>
        <ecNumber evidence="10">2.4.1.227</ecNumber>
    </recommendedName>
    <alternativeName>
        <fullName evidence="10">Undecaprenyl-PP-MurNAc-pentapeptide-UDPGlcNAc GlcNAc transferase</fullName>
    </alternativeName>
</protein>
<dbReference type="EC" id="2.4.1.227" evidence="10"/>
<evidence type="ECO:0000256" key="9">
    <source>
        <dbReference type="ARBA" id="ARBA00023316"/>
    </source>
</evidence>
<dbReference type="CDD" id="cd03785">
    <property type="entry name" value="GT28_MurG"/>
    <property type="match status" value="1"/>
</dbReference>
<keyword evidence="4 10" id="KW-0808">Transferase</keyword>
<evidence type="ECO:0000313" key="13">
    <source>
        <dbReference type="EMBL" id="NKC32195.1"/>
    </source>
</evidence>
<evidence type="ECO:0000256" key="5">
    <source>
        <dbReference type="ARBA" id="ARBA00022960"/>
    </source>
</evidence>
<proteinExistence type="inferred from homology"/>
<keyword evidence="14" id="KW-1185">Reference proteome</keyword>
<dbReference type="Gene3D" id="3.40.50.2000">
    <property type="entry name" value="Glycogen Phosphorylase B"/>
    <property type="match status" value="2"/>
</dbReference>
<comment type="similarity">
    <text evidence="10">Belongs to the glycosyltransferase 28 family. MurG subfamily.</text>
</comment>
<dbReference type="Pfam" id="PF03033">
    <property type="entry name" value="Glyco_transf_28"/>
    <property type="match status" value="1"/>
</dbReference>
<feature type="domain" description="Glycosyl transferase family 28 C-terminal" evidence="12">
    <location>
        <begin position="196"/>
        <end position="361"/>
    </location>
</feature>
<evidence type="ECO:0000256" key="1">
    <source>
        <dbReference type="ARBA" id="ARBA00022475"/>
    </source>
</evidence>
<evidence type="ECO:0000313" key="14">
    <source>
        <dbReference type="Proteomes" id="UP000787635"/>
    </source>
</evidence>
<dbReference type="PANTHER" id="PTHR21015">
    <property type="entry name" value="UDP-N-ACETYLGLUCOSAMINE--N-ACETYLMURAMYL-(PENTAPEPTIDE) PYROPHOSPHORYL-UNDECAPRENOL N-ACETYLGLUCOSAMINE TRANSFERASE 1"/>
    <property type="match status" value="1"/>
</dbReference>
<keyword evidence="2 10" id="KW-0132">Cell division</keyword>
<comment type="function">
    <text evidence="10">Cell wall formation. Catalyzes the transfer of a GlcNAc subunit on undecaprenyl-pyrophosphoryl-MurNAc-pentapeptide (lipid intermediate I) to form undecaprenyl-pyrophosphoryl-MurNAc-(pentapeptide)GlcNAc (lipid intermediate II).</text>
</comment>
<keyword evidence="7 10" id="KW-0472">Membrane</keyword>
<feature type="binding site" evidence="10">
    <location>
        <position position="174"/>
    </location>
    <ligand>
        <name>UDP-N-acetyl-alpha-D-glucosamine</name>
        <dbReference type="ChEBI" id="CHEBI:57705"/>
    </ligand>
</feature>
<evidence type="ECO:0000256" key="6">
    <source>
        <dbReference type="ARBA" id="ARBA00022984"/>
    </source>
</evidence>
<keyword evidence="6 10" id="KW-0573">Peptidoglycan synthesis</keyword>
<keyword evidence="1 10" id="KW-1003">Cell membrane</keyword>
<evidence type="ECO:0000256" key="3">
    <source>
        <dbReference type="ARBA" id="ARBA00022676"/>
    </source>
</evidence>
<keyword evidence="3 10" id="KW-0328">Glycosyltransferase</keyword>
<evidence type="ECO:0000256" key="8">
    <source>
        <dbReference type="ARBA" id="ARBA00023306"/>
    </source>
</evidence>
<sequence length="387" mass="39687">MMRGPAVRPIVIAAGGTGGHLFPAEALAAELVARGERIALMTDQRSAAYESPAFGNAERFVLKGSGLAGHGLRGAARGALALAAGTIEARRILTRLDAVAVVGFGGYPSVPPLLAARTLPRATRPATALHEQNGVLGRANRLLAPGADLLALSAADTARVPGTAHVAVVGNPVRPALAALAGRGFAAPGPEGAIRLLVLGGSLGARIFSDIVPDAVALLPEALRQRLVVTQQTRAEDLPRVETAYRAAGVPADLSPFFGDIAVRLSMAHLVVARAGASTVAELACAGRPAVLVPLPQAIDDHQTANARLLESAGAAWVMAQPSFTPQALARQMVAMFTTPAVLSRAAAAAAGLARPDAARRLADLVQGLTRRAEPPTIMRQLAPESR</sequence>
<name>A0ABX1E4T5_9PROT</name>
<comment type="caution">
    <text evidence="10">Lacks conserved residue(s) required for the propagation of feature annotation.</text>
</comment>
<comment type="catalytic activity">
    <reaction evidence="10">
        <text>di-trans,octa-cis-undecaprenyl diphospho-N-acetyl-alpha-D-muramoyl-L-alanyl-D-glutamyl-meso-2,6-diaminopimeloyl-D-alanyl-D-alanine + UDP-N-acetyl-alpha-D-glucosamine = di-trans,octa-cis-undecaprenyl diphospho-[N-acetyl-alpha-D-glucosaminyl-(1-&gt;4)]-N-acetyl-alpha-D-muramoyl-L-alanyl-D-glutamyl-meso-2,6-diaminopimeloyl-D-alanyl-D-alanine + UDP + H(+)</text>
        <dbReference type="Rhea" id="RHEA:31227"/>
        <dbReference type="ChEBI" id="CHEBI:15378"/>
        <dbReference type="ChEBI" id="CHEBI:57705"/>
        <dbReference type="ChEBI" id="CHEBI:58223"/>
        <dbReference type="ChEBI" id="CHEBI:61387"/>
        <dbReference type="ChEBI" id="CHEBI:61388"/>
        <dbReference type="EC" id="2.4.1.227"/>
    </reaction>
</comment>
<dbReference type="Proteomes" id="UP000787635">
    <property type="component" value="Unassembled WGS sequence"/>
</dbReference>
<comment type="pathway">
    <text evidence="10">Cell wall biogenesis; peptidoglycan biosynthesis.</text>
</comment>
<reference evidence="13 14" key="1">
    <citation type="submission" date="2020-03" db="EMBL/GenBank/DDBJ databases">
        <title>Roseomonas selenitidurans sp. nov. isolated from urban soil.</title>
        <authorList>
            <person name="Liu H."/>
        </authorList>
    </citation>
    <scope>NUCLEOTIDE SEQUENCE [LARGE SCALE GENOMIC DNA]</scope>
    <source>
        <strain evidence="13 14">BU-1</strain>
    </source>
</reference>
<dbReference type="InterPro" id="IPR004276">
    <property type="entry name" value="GlycoTrans_28_N"/>
</dbReference>
<dbReference type="HAMAP" id="MF_00033">
    <property type="entry name" value="MurG"/>
    <property type="match status" value="1"/>
</dbReference>
<dbReference type="SUPFAM" id="SSF53756">
    <property type="entry name" value="UDP-Glycosyltransferase/glycogen phosphorylase"/>
    <property type="match status" value="1"/>
</dbReference>
<feature type="binding site" evidence="10">
    <location>
        <position position="133"/>
    </location>
    <ligand>
        <name>UDP-N-acetyl-alpha-D-glucosamine</name>
        <dbReference type="ChEBI" id="CHEBI:57705"/>
    </ligand>
</feature>
<dbReference type="PANTHER" id="PTHR21015:SF22">
    <property type="entry name" value="GLYCOSYLTRANSFERASE"/>
    <property type="match status" value="1"/>
</dbReference>
<keyword evidence="8 10" id="KW-0131">Cell cycle</keyword>
<keyword evidence="9 10" id="KW-0961">Cell wall biogenesis/degradation</keyword>
<accession>A0ABX1E4T5</accession>